<dbReference type="EMBL" id="JADYXP020000004">
    <property type="protein sequence ID" value="KAL0127164.1"/>
    <property type="molecule type" value="Genomic_DNA"/>
</dbReference>
<name>A0AAW2GG14_9HYME</name>
<sequence length="57" mass="6349">MHLSAITGCPGVVIYEPRARSYIANYPTNRPIFAELRNELACNLAAVKDGRGLRILY</sequence>
<gene>
    <name evidence="1" type="ORF">PUN28_005446</name>
</gene>
<protein>
    <submittedName>
        <fullName evidence="1">Uncharacterized protein</fullName>
    </submittedName>
</protein>
<comment type="caution">
    <text evidence="1">The sequence shown here is derived from an EMBL/GenBank/DDBJ whole genome shotgun (WGS) entry which is preliminary data.</text>
</comment>
<evidence type="ECO:0000313" key="2">
    <source>
        <dbReference type="Proteomes" id="UP001430953"/>
    </source>
</evidence>
<dbReference type="AlphaFoldDB" id="A0AAW2GG14"/>
<dbReference type="Proteomes" id="UP001430953">
    <property type="component" value="Unassembled WGS sequence"/>
</dbReference>
<accession>A0AAW2GG14</accession>
<reference evidence="1 2" key="1">
    <citation type="submission" date="2023-03" db="EMBL/GenBank/DDBJ databases">
        <title>High recombination rates correlate with genetic variation in Cardiocondyla obscurior ants.</title>
        <authorList>
            <person name="Errbii M."/>
        </authorList>
    </citation>
    <scope>NUCLEOTIDE SEQUENCE [LARGE SCALE GENOMIC DNA]</scope>
    <source>
        <strain evidence="1">Alpha-2009</strain>
        <tissue evidence="1">Whole body</tissue>
    </source>
</reference>
<proteinExistence type="predicted"/>
<evidence type="ECO:0000313" key="1">
    <source>
        <dbReference type="EMBL" id="KAL0127164.1"/>
    </source>
</evidence>
<keyword evidence="2" id="KW-1185">Reference proteome</keyword>
<organism evidence="1 2">
    <name type="scientific">Cardiocondyla obscurior</name>
    <dbReference type="NCBI Taxonomy" id="286306"/>
    <lineage>
        <taxon>Eukaryota</taxon>
        <taxon>Metazoa</taxon>
        <taxon>Ecdysozoa</taxon>
        <taxon>Arthropoda</taxon>
        <taxon>Hexapoda</taxon>
        <taxon>Insecta</taxon>
        <taxon>Pterygota</taxon>
        <taxon>Neoptera</taxon>
        <taxon>Endopterygota</taxon>
        <taxon>Hymenoptera</taxon>
        <taxon>Apocrita</taxon>
        <taxon>Aculeata</taxon>
        <taxon>Formicoidea</taxon>
        <taxon>Formicidae</taxon>
        <taxon>Myrmicinae</taxon>
        <taxon>Cardiocondyla</taxon>
    </lineage>
</organism>